<keyword evidence="3" id="KW-1185">Reference proteome</keyword>
<feature type="compositionally biased region" description="Polar residues" evidence="1">
    <location>
        <begin position="1"/>
        <end position="10"/>
    </location>
</feature>
<comment type="caution">
    <text evidence="2">The sequence shown here is derived from an EMBL/GenBank/DDBJ whole genome shotgun (WGS) entry which is preliminary data.</text>
</comment>
<accession>A0AAD6L7K4</accession>
<feature type="compositionally biased region" description="Polar residues" evidence="1">
    <location>
        <begin position="25"/>
        <end position="34"/>
    </location>
</feature>
<sequence length="103" mass="11975">MLDSSISFGSYQERPRRRDGESSWHHQPTHQYQVEGSPLSKRFLEAKVPKEYLSVKMSLDKYDGLIDLREYIQNVRGSLELVIHGNDVICKILPIIFRGNVRT</sequence>
<evidence type="ECO:0000256" key="1">
    <source>
        <dbReference type="SAM" id="MobiDB-lite"/>
    </source>
</evidence>
<reference evidence="2" key="1">
    <citation type="journal article" date="2023" name="Mol. Ecol. Resour.">
        <title>Chromosome-level genome assembly of a triploid poplar Populus alba 'Berolinensis'.</title>
        <authorList>
            <person name="Chen S."/>
            <person name="Yu Y."/>
            <person name="Wang X."/>
            <person name="Wang S."/>
            <person name="Zhang T."/>
            <person name="Zhou Y."/>
            <person name="He R."/>
            <person name="Meng N."/>
            <person name="Wang Y."/>
            <person name="Liu W."/>
            <person name="Liu Z."/>
            <person name="Liu J."/>
            <person name="Guo Q."/>
            <person name="Huang H."/>
            <person name="Sederoff R.R."/>
            <person name="Wang G."/>
            <person name="Qu G."/>
            <person name="Chen S."/>
        </authorList>
    </citation>
    <scope>NUCLEOTIDE SEQUENCE</scope>
    <source>
        <strain evidence="2">SC-2020</strain>
    </source>
</reference>
<dbReference type="AlphaFoldDB" id="A0AAD6L7K4"/>
<feature type="compositionally biased region" description="Basic and acidic residues" evidence="1">
    <location>
        <begin position="13"/>
        <end position="24"/>
    </location>
</feature>
<name>A0AAD6L7K4_9ROSI</name>
<gene>
    <name evidence="2" type="ORF">NC653_041017</name>
</gene>
<dbReference type="Proteomes" id="UP001164929">
    <property type="component" value="Chromosome 19"/>
</dbReference>
<evidence type="ECO:0000313" key="2">
    <source>
        <dbReference type="EMBL" id="KAJ6951741.1"/>
    </source>
</evidence>
<protein>
    <submittedName>
        <fullName evidence="2">Uncharacterized protein</fullName>
    </submittedName>
</protein>
<feature type="region of interest" description="Disordered" evidence="1">
    <location>
        <begin position="1"/>
        <end position="35"/>
    </location>
</feature>
<proteinExistence type="predicted"/>
<dbReference type="EMBL" id="JAQIZT010000019">
    <property type="protein sequence ID" value="KAJ6951741.1"/>
    <property type="molecule type" value="Genomic_DNA"/>
</dbReference>
<evidence type="ECO:0000313" key="3">
    <source>
        <dbReference type="Proteomes" id="UP001164929"/>
    </source>
</evidence>
<organism evidence="2 3">
    <name type="scientific">Populus alba x Populus x berolinensis</name>
    <dbReference type="NCBI Taxonomy" id="444605"/>
    <lineage>
        <taxon>Eukaryota</taxon>
        <taxon>Viridiplantae</taxon>
        <taxon>Streptophyta</taxon>
        <taxon>Embryophyta</taxon>
        <taxon>Tracheophyta</taxon>
        <taxon>Spermatophyta</taxon>
        <taxon>Magnoliopsida</taxon>
        <taxon>eudicotyledons</taxon>
        <taxon>Gunneridae</taxon>
        <taxon>Pentapetalae</taxon>
        <taxon>rosids</taxon>
        <taxon>fabids</taxon>
        <taxon>Malpighiales</taxon>
        <taxon>Salicaceae</taxon>
        <taxon>Saliceae</taxon>
        <taxon>Populus</taxon>
    </lineage>
</organism>